<evidence type="ECO:0000256" key="3">
    <source>
        <dbReference type="ARBA" id="ARBA00012438"/>
    </source>
</evidence>
<keyword evidence="6 11" id="KW-0812">Transmembrane</keyword>
<dbReference type="CDD" id="cd00082">
    <property type="entry name" value="HisKA"/>
    <property type="match status" value="1"/>
</dbReference>
<feature type="domain" description="HAMP" evidence="13">
    <location>
        <begin position="167"/>
        <end position="219"/>
    </location>
</feature>
<evidence type="ECO:0000256" key="5">
    <source>
        <dbReference type="ARBA" id="ARBA00022679"/>
    </source>
</evidence>
<evidence type="ECO:0000256" key="2">
    <source>
        <dbReference type="ARBA" id="ARBA00004141"/>
    </source>
</evidence>
<evidence type="ECO:0000256" key="6">
    <source>
        <dbReference type="ARBA" id="ARBA00022692"/>
    </source>
</evidence>
<dbReference type="EMBL" id="JADIKF010000038">
    <property type="protein sequence ID" value="MBM7129465.1"/>
    <property type="molecule type" value="Genomic_DNA"/>
</dbReference>
<evidence type="ECO:0000256" key="1">
    <source>
        <dbReference type="ARBA" id="ARBA00000085"/>
    </source>
</evidence>
<proteinExistence type="predicted"/>
<dbReference type="SUPFAM" id="SSF47384">
    <property type="entry name" value="Homodimeric domain of signal transducing histidine kinase"/>
    <property type="match status" value="1"/>
</dbReference>
<dbReference type="InterPro" id="IPR003594">
    <property type="entry name" value="HATPase_dom"/>
</dbReference>
<evidence type="ECO:0000259" key="13">
    <source>
        <dbReference type="PROSITE" id="PS50885"/>
    </source>
</evidence>
<keyword evidence="7" id="KW-0418">Kinase</keyword>
<dbReference type="InterPro" id="IPR003661">
    <property type="entry name" value="HisK_dim/P_dom"/>
</dbReference>
<keyword evidence="15" id="KW-1185">Reference proteome</keyword>
<dbReference type="InterPro" id="IPR003660">
    <property type="entry name" value="HAMP_dom"/>
</dbReference>
<dbReference type="InterPro" id="IPR005467">
    <property type="entry name" value="His_kinase_dom"/>
</dbReference>
<accession>A0ABS2KE78</accession>
<dbReference type="Gene3D" id="3.30.565.10">
    <property type="entry name" value="Histidine kinase-like ATPase, C-terminal domain"/>
    <property type="match status" value="1"/>
</dbReference>
<name>A0ABS2KE78_9GAMM</name>
<keyword evidence="9" id="KW-0902">Two-component regulatory system</keyword>
<evidence type="ECO:0000256" key="9">
    <source>
        <dbReference type="ARBA" id="ARBA00023012"/>
    </source>
</evidence>
<feature type="transmembrane region" description="Helical" evidence="11">
    <location>
        <begin position="9"/>
        <end position="28"/>
    </location>
</feature>
<evidence type="ECO:0000259" key="12">
    <source>
        <dbReference type="PROSITE" id="PS50109"/>
    </source>
</evidence>
<organism evidence="14 15">
    <name type="scientific">Dyella mobilis</name>
    <dbReference type="NCBI Taxonomy" id="1849582"/>
    <lineage>
        <taxon>Bacteria</taxon>
        <taxon>Pseudomonadati</taxon>
        <taxon>Pseudomonadota</taxon>
        <taxon>Gammaproteobacteria</taxon>
        <taxon>Lysobacterales</taxon>
        <taxon>Rhodanobacteraceae</taxon>
        <taxon>Dyella</taxon>
    </lineage>
</organism>
<dbReference type="InterPro" id="IPR050428">
    <property type="entry name" value="TCS_sensor_his_kinase"/>
</dbReference>
<dbReference type="PRINTS" id="PR00344">
    <property type="entry name" value="BCTRLSENSOR"/>
</dbReference>
<protein>
    <recommendedName>
        <fullName evidence="3">histidine kinase</fullName>
        <ecNumber evidence="3">2.7.13.3</ecNumber>
    </recommendedName>
</protein>
<dbReference type="PANTHER" id="PTHR45436">
    <property type="entry name" value="SENSOR HISTIDINE KINASE YKOH"/>
    <property type="match status" value="1"/>
</dbReference>
<dbReference type="SMART" id="SM00387">
    <property type="entry name" value="HATPase_c"/>
    <property type="match status" value="1"/>
</dbReference>
<evidence type="ECO:0000313" key="15">
    <source>
        <dbReference type="Proteomes" id="UP001430193"/>
    </source>
</evidence>
<evidence type="ECO:0000256" key="4">
    <source>
        <dbReference type="ARBA" id="ARBA00022553"/>
    </source>
</evidence>
<comment type="caution">
    <text evidence="14">The sequence shown here is derived from an EMBL/GenBank/DDBJ whole genome shotgun (WGS) entry which is preliminary data.</text>
</comment>
<evidence type="ECO:0000256" key="10">
    <source>
        <dbReference type="ARBA" id="ARBA00023136"/>
    </source>
</evidence>
<gene>
    <name evidence="14" type="ORF">ISS99_08005</name>
</gene>
<dbReference type="InterPro" id="IPR036890">
    <property type="entry name" value="HATPase_C_sf"/>
</dbReference>
<dbReference type="Pfam" id="PF00672">
    <property type="entry name" value="HAMP"/>
    <property type="match status" value="1"/>
</dbReference>
<dbReference type="PROSITE" id="PS50109">
    <property type="entry name" value="HIS_KIN"/>
    <property type="match status" value="1"/>
</dbReference>
<evidence type="ECO:0000256" key="11">
    <source>
        <dbReference type="SAM" id="Phobius"/>
    </source>
</evidence>
<evidence type="ECO:0000313" key="14">
    <source>
        <dbReference type="EMBL" id="MBM7129465.1"/>
    </source>
</evidence>
<evidence type="ECO:0000256" key="8">
    <source>
        <dbReference type="ARBA" id="ARBA00022989"/>
    </source>
</evidence>
<dbReference type="SUPFAM" id="SSF55874">
    <property type="entry name" value="ATPase domain of HSP90 chaperone/DNA topoisomerase II/histidine kinase"/>
    <property type="match status" value="1"/>
</dbReference>
<dbReference type="CDD" id="cd00075">
    <property type="entry name" value="HATPase"/>
    <property type="match status" value="1"/>
</dbReference>
<dbReference type="Pfam" id="PF00512">
    <property type="entry name" value="HisKA"/>
    <property type="match status" value="1"/>
</dbReference>
<dbReference type="Proteomes" id="UP001430193">
    <property type="component" value="Unassembled WGS sequence"/>
</dbReference>
<comment type="subcellular location">
    <subcellularLocation>
        <location evidence="2">Membrane</location>
        <topology evidence="2">Multi-pass membrane protein</topology>
    </subcellularLocation>
</comment>
<dbReference type="RefSeq" id="WP_204631087.1">
    <property type="nucleotide sequence ID" value="NZ_BSOC01000003.1"/>
</dbReference>
<dbReference type="InterPro" id="IPR036097">
    <property type="entry name" value="HisK_dim/P_sf"/>
</dbReference>
<dbReference type="Gene3D" id="1.10.287.130">
    <property type="match status" value="1"/>
</dbReference>
<comment type="catalytic activity">
    <reaction evidence="1">
        <text>ATP + protein L-histidine = ADP + protein N-phospho-L-histidine.</text>
        <dbReference type="EC" id="2.7.13.3"/>
    </reaction>
</comment>
<keyword evidence="8 11" id="KW-1133">Transmembrane helix</keyword>
<reference evidence="14" key="1">
    <citation type="submission" date="2020-10" db="EMBL/GenBank/DDBJ databases">
        <title>Phylogeny of dyella-like bacteria.</title>
        <authorList>
            <person name="Fu J."/>
        </authorList>
    </citation>
    <scope>NUCLEOTIDE SEQUENCE</scope>
    <source>
        <strain evidence="14">DHON07</strain>
    </source>
</reference>
<dbReference type="SMART" id="SM00388">
    <property type="entry name" value="HisKA"/>
    <property type="match status" value="1"/>
</dbReference>
<dbReference type="EC" id="2.7.13.3" evidence="3"/>
<keyword evidence="4" id="KW-0597">Phosphoprotein</keyword>
<evidence type="ECO:0000256" key="7">
    <source>
        <dbReference type="ARBA" id="ARBA00022777"/>
    </source>
</evidence>
<dbReference type="PROSITE" id="PS50885">
    <property type="entry name" value="HAMP"/>
    <property type="match status" value="1"/>
</dbReference>
<keyword evidence="10 11" id="KW-0472">Membrane</keyword>
<keyword evidence="5" id="KW-0808">Transferase</keyword>
<dbReference type="InterPro" id="IPR004358">
    <property type="entry name" value="Sig_transdc_His_kin-like_C"/>
</dbReference>
<sequence length="447" mass="49866">MTSLKRQLFAWLIPLYVVTAIGAMLVSYRQYETNIGAFMDGQLHALANSHLQQLTLSKKLPALSPVDDDHLEHDGTPVVQFWDSDKRLLSSSRPMPGLTLQDASGPRDVDANGSWRVYTLLAAPVSVQLVQSSSFRHRVMWHSAWKSAEPVALLIPLSILLLWFVVRRSLHPLGRLVQTIAQKDEHDLAELPVDRAPAEITPLIVSMNGLLQRLQSAFTTQQRFVQDAAHELRTPLAALVLQAERLRARLGDTPHDELDRLELGIQRLHRLVDQLLKLERQEWSVHKQEPQTVDIRDVIKDSVSELLPVADRKRIDVGCYLPEASIIRVRVSDARSVFDNLIENALRYTPEGGAVDIKLGRSAEGPVVDIVDTGPGIPPELLGRVFDRFYRMLGQTESGSGLGLAIAQSAAHRNGMRIELQNRTDRTGLSARVYLPASLNSHLSIDS</sequence>
<feature type="domain" description="Histidine kinase" evidence="12">
    <location>
        <begin position="227"/>
        <end position="439"/>
    </location>
</feature>
<dbReference type="Pfam" id="PF02518">
    <property type="entry name" value="HATPase_c"/>
    <property type="match status" value="1"/>
</dbReference>
<dbReference type="PANTHER" id="PTHR45436:SF15">
    <property type="entry name" value="SENSOR HISTIDINE KINASE CUSS"/>
    <property type="match status" value="1"/>
</dbReference>